<dbReference type="OrthoDB" id="1115009at2"/>
<accession>A0A3D9LIL3</accession>
<proteinExistence type="predicted"/>
<evidence type="ECO:0000313" key="2">
    <source>
        <dbReference type="Proteomes" id="UP000256779"/>
    </source>
</evidence>
<dbReference type="Proteomes" id="UP000256779">
    <property type="component" value="Unassembled WGS sequence"/>
</dbReference>
<dbReference type="AlphaFoldDB" id="A0A3D9LIL3"/>
<dbReference type="InterPro" id="IPR025345">
    <property type="entry name" value="DUF4249"/>
</dbReference>
<comment type="caution">
    <text evidence="1">The sequence shown here is derived from an EMBL/GenBank/DDBJ whole genome shotgun (WGS) entry which is preliminary data.</text>
</comment>
<gene>
    <name evidence="1" type="ORF">C7460_101180</name>
</gene>
<keyword evidence="2" id="KW-1185">Reference proteome</keyword>
<sequence length="294" mass="33606">MNLSFKDLLSWLMAVVLLSACTDFFEKEVYVEMPPHEPKLVLNGLVDESDSAFRLLITRTSPPNGQTNTALYEAGAQPAVKQNGMELVGALNEQYHWVYPCDIKPGDTFEVLVNDDDLPSASSSVSLPNPANLLKAELDGIRYDIDGYEYSAIKFEMVDEKGVDNFYEVFLMYEETAGYEDSVYVYRSEIGWIQSPIPWLEESSRGLVFTDAAFKDGEVSLEIWYDYYHPDFKYYVGVRSVSESYYEYMRKYEIHQWNQYPDLFSGEPVPMYNNISGGYGLLAAFTSTVKKIEE</sequence>
<name>A0A3D9LIL3_MARFU</name>
<dbReference type="EMBL" id="QREG01000001">
    <property type="protein sequence ID" value="REE05663.1"/>
    <property type="molecule type" value="Genomic_DNA"/>
</dbReference>
<organism evidence="1 2">
    <name type="scientific">Marinoscillum furvescens DSM 4134</name>
    <dbReference type="NCBI Taxonomy" id="1122208"/>
    <lineage>
        <taxon>Bacteria</taxon>
        <taxon>Pseudomonadati</taxon>
        <taxon>Bacteroidota</taxon>
        <taxon>Cytophagia</taxon>
        <taxon>Cytophagales</taxon>
        <taxon>Reichenbachiellaceae</taxon>
        <taxon>Marinoscillum</taxon>
    </lineage>
</organism>
<dbReference type="RefSeq" id="WP_115866174.1">
    <property type="nucleotide sequence ID" value="NZ_QREG01000001.1"/>
</dbReference>
<dbReference type="PROSITE" id="PS51257">
    <property type="entry name" value="PROKAR_LIPOPROTEIN"/>
    <property type="match status" value="1"/>
</dbReference>
<evidence type="ECO:0000313" key="1">
    <source>
        <dbReference type="EMBL" id="REE05663.1"/>
    </source>
</evidence>
<dbReference type="Pfam" id="PF14054">
    <property type="entry name" value="DUF4249"/>
    <property type="match status" value="1"/>
</dbReference>
<protein>
    <submittedName>
        <fullName evidence="1">Uncharacterized protein DUF4249</fullName>
    </submittedName>
</protein>
<reference evidence="1 2" key="1">
    <citation type="submission" date="2018-07" db="EMBL/GenBank/DDBJ databases">
        <title>Genomic Encyclopedia of Type Strains, Phase IV (KMG-IV): sequencing the most valuable type-strain genomes for metagenomic binning, comparative biology and taxonomic classification.</title>
        <authorList>
            <person name="Goeker M."/>
        </authorList>
    </citation>
    <scope>NUCLEOTIDE SEQUENCE [LARGE SCALE GENOMIC DNA]</scope>
    <source>
        <strain evidence="1 2">DSM 4134</strain>
    </source>
</reference>